<dbReference type="PANTHER" id="PTHR37954">
    <property type="entry name" value="BLL4979 PROTEIN"/>
    <property type="match status" value="1"/>
</dbReference>
<dbReference type="eggNOG" id="COG2043">
    <property type="taxonomic scope" value="Bacteria"/>
</dbReference>
<organism evidence="1 2">
    <name type="scientific">Chloroflexus aurantiacus (strain ATCC 29366 / DSM 635 / J-10-fl)</name>
    <dbReference type="NCBI Taxonomy" id="324602"/>
    <lineage>
        <taxon>Bacteria</taxon>
        <taxon>Bacillati</taxon>
        <taxon>Chloroflexota</taxon>
        <taxon>Chloroflexia</taxon>
        <taxon>Chloroflexales</taxon>
        <taxon>Chloroflexineae</taxon>
        <taxon>Chloroflexaceae</taxon>
        <taxon>Chloroflexus</taxon>
    </lineage>
</organism>
<gene>
    <name evidence="1" type="ordered locus">Caur_0418</name>
</gene>
<name>A9WDR2_CHLAA</name>
<dbReference type="Pfam" id="PF02596">
    <property type="entry name" value="DUF169"/>
    <property type="match status" value="1"/>
</dbReference>
<dbReference type="EnsemblBacteria" id="ABY33668">
    <property type="protein sequence ID" value="ABY33668"/>
    <property type="gene ID" value="Caur_0418"/>
</dbReference>
<dbReference type="PANTHER" id="PTHR37954:SF3">
    <property type="entry name" value="DUF169 DOMAIN-CONTAINING PROTEIN"/>
    <property type="match status" value="1"/>
</dbReference>
<dbReference type="AlphaFoldDB" id="A9WDR2"/>
<sequence>MALGPNCGGTERGKPRFTKPVVEALMSENDEIPDLKLLNRLLVERMRVKRRPVAITYCYDGPPPGYEPVNVVACAIVREAEQGRRVYVDANHHDCWVGQYHLGFNPDPGPYITQGIYLTDAQGFYTPEAAACNKQQSYSLPAGMIKALAAAPLDDVPDGVPVDLMVCVVDPQRAMQIAGAASVRIGTFPVGELGASACASIFAAPWHTKNSVFAIGDGGGRMHNRLDPSEMFVSIPRSHLRYVVELIENFRIDPQKMREVIMPSYAAKAQQSREE</sequence>
<reference evidence="2" key="1">
    <citation type="journal article" date="2011" name="BMC Genomics">
        <title>Complete genome sequence of the filamentous anoxygenic phototrophic bacterium Chloroflexus aurantiacus.</title>
        <authorList>
            <person name="Tang K.H."/>
            <person name="Barry K."/>
            <person name="Chertkov O."/>
            <person name="Dalin E."/>
            <person name="Han C.S."/>
            <person name="Hauser L.J."/>
            <person name="Honchak B.M."/>
            <person name="Karbach L.E."/>
            <person name="Land M.L."/>
            <person name="Lapidus A."/>
            <person name="Larimer F.W."/>
            <person name="Mikhailova N."/>
            <person name="Pitluck S."/>
            <person name="Pierson B.K."/>
            <person name="Blankenship R.E."/>
        </authorList>
    </citation>
    <scope>NUCLEOTIDE SEQUENCE [LARGE SCALE GENOMIC DNA]</scope>
    <source>
        <strain evidence="2">ATCC 29366 / DSM 635 / J-10-fl</strain>
    </source>
</reference>
<dbReference type="InterPro" id="IPR003748">
    <property type="entry name" value="DUF169"/>
</dbReference>
<keyword evidence="2" id="KW-1185">Reference proteome</keyword>
<accession>A9WDR2</accession>
<proteinExistence type="predicted"/>
<evidence type="ECO:0008006" key="3">
    <source>
        <dbReference type="Google" id="ProtNLM"/>
    </source>
</evidence>
<evidence type="ECO:0000313" key="2">
    <source>
        <dbReference type="Proteomes" id="UP000002008"/>
    </source>
</evidence>
<protein>
    <recommendedName>
        <fullName evidence="3">DUF169 domain-containing protein</fullName>
    </recommendedName>
</protein>
<dbReference type="STRING" id="324602.Caur_0418"/>
<dbReference type="KEGG" id="cau:Caur_0418"/>
<dbReference type="HOGENOM" id="CLU_1092799_0_0_0"/>
<dbReference type="Proteomes" id="UP000002008">
    <property type="component" value="Chromosome"/>
</dbReference>
<dbReference type="InParanoid" id="A9WDR2"/>
<dbReference type="PATRIC" id="fig|324602.8.peg.474"/>
<dbReference type="EMBL" id="CP000909">
    <property type="protein sequence ID" value="ABY33668.1"/>
    <property type="molecule type" value="Genomic_DNA"/>
</dbReference>
<evidence type="ECO:0000313" key="1">
    <source>
        <dbReference type="EMBL" id="ABY33668.1"/>
    </source>
</evidence>